<accession>X0XSP4</accession>
<gene>
    <name evidence="1" type="ORF">S01H1_67403</name>
</gene>
<comment type="caution">
    <text evidence="1">The sequence shown here is derived from an EMBL/GenBank/DDBJ whole genome shotgun (WGS) entry which is preliminary data.</text>
</comment>
<proteinExistence type="predicted"/>
<organism evidence="1">
    <name type="scientific">marine sediment metagenome</name>
    <dbReference type="NCBI Taxonomy" id="412755"/>
    <lineage>
        <taxon>unclassified sequences</taxon>
        <taxon>metagenomes</taxon>
        <taxon>ecological metagenomes</taxon>
    </lineage>
</organism>
<dbReference type="EMBL" id="BARS01044638">
    <property type="protein sequence ID" value="GAG38347.1"/>
    <property type="molecule type" value="Genomic_DNA"/>
</dbReference>
<dbReference type="AlphaFoldDB" id="X0XSP4"/>
<protein>
    <submittedName>
        <fullName evidence="1">Uncharacterized protein</fullName>
    </submittedName>
</protein>
<sequence length="41" mass="4370">MIHIAGAVVTELREGGGIISAMFTEQKVIDQEPTDDPGKNT</sequence>
<name>X0XSP4_9ZZZZ</name>
<evidence type="ECO:0000313" key="1">
    <source>
        <dbReference type="EMBL" id="GAG38347.1"/>
    </source>
</evidence>
<reference evidence="1" key="1">
    <citation type="journal article" date="2014" name="Front. Microbiol.">
        <title>High frequency of phylogenetically diverse reductive dehalogenase-homologous genes in deep subseafloor sedimentary metagenomes.</title>
        <authorList>
            <person name="Kawai M."/>
            <person name="Futagami T."/>
            <person name="Toyoda A."/>
            <person name="Takaki Y."/>
            <person name="Nishi S."/>
            <person name="Hori S."/>
            <person name="Arai W."/>
            <person name="Tsubouchi T."/>
            <person name="Morono Y."/>
            <person name="Uchiyama I."/>
            <person name="Ito T."/>
            <person name="Fujiyama A."/>
            <person name="Inagaki F."/>
            <person name="Takami H."/>
        </authorList>
    </citation>
    <scope>NUCLEOTIDE SEQUENCE</scope>
    <source>
        <strain evidence="1">Expedition CK06-06</strain>
    </source>
</reference>